<dbReference type="EMBL" id="GBRH01168498">
    <property type="protein sequence ID" value="JAE29398.1"/>
    <property type="molecule type" value="Transcribed_RNA"/>
</dbReference>
<evidence type="ECO:0000313" key="1">
    <source>
        <dbReference type="EMBL" id="JAE29398.1"/>
    </source>
</evidence>
<protein>
    <submittedName>
        <fullName evidence="1">Uncharacterized protein</fullName>
    </submittedName>
</protein>
<sequence length="28" mass="2963">MIYMHALQNSQKQLTCGASGALSIVVAQ</sequence>
<reference evidence="1" key="2">
    <citation type="journal article" date="2015" name="Data Brief">
        <title>Shoot transcriptome of the giant reed, Arundo donax.</title>
        <authorList>
            <person name="Barrero R.A."/>
            <person name="Guerrero F.D."/>
            <person name="Moolhuijzen P."/>
            <person name="Goolsby J.A."/>
            <person name="Tidwell J."/>
            <person name="Bellgard S.E."/>
            <person name="Bellgard M.I."/>
        </authorList>
    </citation>
    <scope>NUCLEOTIDE SEQUENCE</scope>
    <source>
        <tissue evidence="1">Shoot tissue taken approximately 20 cm above the soil surface</tissue>
    </source>
</reference>
<proteinExistence type="predicted"/>
<name>A0A0A9H914_ARUDO</name>
<organism evidence="1">
    <name type="scientific">Arundo donax</name>
    <name type="common">Giant reed</name>
    <name type="synonym">Donax arundinaceus</name>
    <dbReference type="NCBI Taxonomy" id="35708"/>
    <lineage>
        <taxon>Eukaryota</taxon>
        <taxon>Viridiplantae</taxon>
        <taxon>Streptophyta</taxon>
        <taxon>Embryophyta</taxon>
        <taxon>Tracheophyta</taxon>
        <taxon>Spermatophyta</taxon>
        <taxon>Magnoliopsida</taxon>
        <taxon>Liliopsida</taxon>
        <taxon>Poales</taxon>
        <taxon>Poaceae</taxon>
        <taxon>PACMAD clade</taxon>
        <taxon>Arundinoideae</taxon>
        <taxon>Arundineae</taxon>
        <taxon>Arundo</taxon>
    </lineage>
</organism>
<accession>A0A0A9H914</accession>
<dbReference type="AlphaFoldDB" id="A0A0A9H914"/>
<reference evidence="1" key="1">
    <citation type="submission" date="2014-09" db="EMBL/GenBank/DDBJ databases">
        <authorList>
            <person name="Magalhaes I.L.F."/>
            <person name="Oliveira U."/>
            <person name="Santos F.R."/>
            <person name="Vidigal T.H.D.A."/>
            <person name="Brescovit A.D."/>
            <person name="Santos A.J."/>
        </authorList>
    </citation>
    <scope>NUCLEOTIDE SEQUENCE</scope>
    <source>
        <tissue evidence="1">Shoot tissue taken approximately 20 cm above the soil surface</tissue>
    </source>
</reference>